<dbReference type="EMBL" id="JACHEN010000063">
    <property type="protein sequence ID" value="MBB6219022.1"/>
    <property type="molecule type" value="Genomic_DNA"/>
</dbReference>
<dbReference type="AlphaFoldDB" id="A0A841L7I2"/>
<dbReference type="InterPro" id="IPR034154">
    <property type="entry name" value="TOPRIM_DnaG/twinkle"/>
</dbReference>
<keyword evidence="3" id="KW-1185">Reference proteome</keyword>
<dbReference type="InterPro" id="IPR036977">
    <property type="entry name" value="DNA_primase_Znf_CHC2"/>
</dbReference>
<protein>
    <submittedName>
        <fullName evidence="2">Twinkle protein</fullName>
        <ecNumber evidence="2">3.6.4.12</ecNumber>
    </submittedName>
</protein>
<dbReference type="GO" id="GO:0003899">
    <property type="term" value="F:DNA-directed RNA polymerase activity"/>
    <property type="evidence" value="ECO:0007669"/>
    <property type="project" value="InterPro"/>
</dbReference>
<dbReference type="InterPro" id="IPR027032">
    <property type="entry name" value="Twinkle-like"/>
</dbReference>
<sequence>MLRQVILEAKTTLGIRAAEIIVRGLGIQKWDTKNLKGICPFHSEKTPSFIWNKKENYFKCFGCGKTLDIIDYYQQTGMNFTEAAKELFREANVFYEFETSNLPILNKSNKPYVYPVEEKNIDTAQIEKYLSLRKISKKTIAYAGVKEDKQGNVVFEYRNHNGTLMLVKYRPARKLNDGENKTWCQKDKDTAPILYGMEKIDPSKPLLICEGEIDRLSAIEAGYYNAVSVPFGANNYTWIEYNWDWLDQFEKIIIWSDADEAGERMRKEVIPRLGEYRCYYVKGKRKDINLQLYKDGPESILISIDEAKDVPISGVIDMADVEDYDIGAAEKIKSGINGLDKWISGFVLGTVNVITGINGSGKSTFIDQVCVVEAIAQGYKTFIFSGELTKPQLRSWIEYPMAGPENVREKYNGPNEPMSYYITKHIKEKMRNWYKGKVYIYDDEDNQKASAILKKMEELARKHGVKNFILDNLMMIDLECSEYEKLTKQKEFMNSLIKFARRFNCVIHLVAHPRKTETIQRLTKLDVAGTGDIINMAHYIISIHRVSPKEKEDKFDKQGDLKEKGCPYDCIIDLFKNRPIGHQDKSIGVYFERKSKRFYGDSDAVDKAYGWQNSEIQGFIEIDNLDEKYPWDE</sequence>
<dbReference type="GO" id="GO:0008270">
    <property type="term" value="F:zinc ion binding"/>
    <property type="evidence" value="ECO:0007669"/>
    <property type="project" value="InterPro"/>
</dbReference>
<dbReference type="InterPro" id="IPR002694">
    <property type="entry name" value="Znf_CHC2"/>
</dbReference>
<dbReference type="SUPFAM" id="SSF57783">
    <property type="entry name" value="Zinc beta-ribbon"/>
    <property type="match status" value="1"/>
</dbReference>
<dbReference type="GO" id="GO:0005524">
    <property type="term" value="F:ATP binding"/>
    <property type="evidence" value="ECO:0007669"/>
    <property type="project" value="InterPro"/>
</dbReference>
<dbReference type="InterPro" id="IPR027417">
    <property type="entry name" value="P-loop_NTPase"/>
</dbReference>
<evidence type="ECO:0000313" key="2">
    <source>
        <dbReference type="EMBL" id="MBB6219022.1"/>
    </source>
</evidence>
<dbReference type="Proteomes" id="UP000579281">
    <property type="component" value="Unassembled WGS sequence"/>
</dbReference>
<reference evidence="2 3" key="1">
    <citation type="submission" date="2020-08" db="EMBL/GenBank/DDBJ databases">
        <title>Genomic Encyclopedia of Type Strains, Phase IV (KMG-IV): sequencing the most valuable type-strain genomes for metagenomic binning, comparative biology and taxonomic classification.</title>
        <authorList>
            <person name="Goeker M."/>
        </authorList>
    </citation>
    <scope>NUCLEOTIDE SEQUENCE [LARGE SCALE GENOMIC DNA]</scope>
    <source>
        <strain evidence="2 3">DSM 103526</strain>
    </source>
</reference>
<dbReference type="Pfam" id="PF13155">
    <property type="entry name" value="Toprim_2"/>
    <property type="match status" value="1"/>
</dbReference>
<dbReference type="Gene3D" id="3.90.580.10">
    <property type="entry name" value="Zinc finger, CHC2-type domain"/>
    <property type="match status" value="1"/>
</dbReference>
<dbReference type="GO" id="GO:0003697">
    <property type="term" value="F:single-stranded DNA binding"/>
    <property type="evidence" value="ECO:0007669"/>
    <property type="project" value="InterPro"/>
</dbReference>
<dbReference type="Pfam" id="PF01807">
    <property type="entry name" value="Zn_ribbon_DnaG"/>
    <property type="match status" value="1"/>
</dbReference>
<dbReference type="Gene3D" id="3.40.50.300">
    <property type="entry name" value="P-loop containing nucleotide triphosphate hydrolases"/>
    <property type="match status" value="1"/>
</dbReference>
<dbReference type="PANTHER" id="PTHR12873:SF0">
    <property type="entry name" value="TWINKLE MTDNA HELICASE"/>
    <property type="match status" value="1"/>
</dbReference>
<dbReference type="SUPFAM" id="SSF56731">
    <property type="entry name" value="DNA primase core"/>
    <property type="match status" value="1"/>
</dbReference>
<dbReference type="SUPFAM" id="SSF52540">
    <property type="entry name" value="P-loop containing nucleoside triphosphate hydrolases"/>
    <property type="match status" value="1"/>
</dbReference>
<dbReference type="SMART" id="SM00400">
    <property type="entry name" value="ZnF_CHCC"/>
    <property type="match status" value="1"/>
</dbReference>
<dbReference type="GO" id="GO:0043139">
    <property type="term" value="F:5'-3' DNA helicase activity"/>
    <property type="evidence" value="ECO:0007669"/>
    <property type="project" value="InterPro"/>
</dbReference>
<evidence type="ECO:0000313" key="3">
    <source>
        <dbReference type="Proteomes" id="UP000579281"/>
    </source>
</evidence>
<dbReference type="GO" id="GO:0006260">
    <property type="term" value="P:DNA replication"/>
    <property type="evidence" value="ECO:0007669"/>
    <property type="project" value="InterPro"/>
</dbReference>
<accession>A0A841L7I2</accession>
<gene>
    <name evidence="2" type="ORF">HNQ80_005200</name>
</gene>
<comment type="caution">
    <text evidence="2">The sequence shown here is derived from an EMBL/GenBank/DDBJ whole genome shotgun (WGS) entry which is preliminary data.</text>
</comment>
<dbReference type="PROSITE" id="PS51199">
    <property type="entry name" value="SF4_HELICASE"/>
    <property type="match status" value="1"/>
</dbReference>
<dbReference type="PANTHER" id="PTHR12873">
    <property type="entry name" value="T7-LIKE MITOCHONDRIAL DNA HELICASE"/>
    <property type="match status" value="1"/>
</dbReference>
<evidence type="ECO:0000259" key="1">
    <source>
        <dbReference type="PROSITE" id="PS51199"/>
    </source>
</evidence>
<dbReference type="InterPro" id="IPR007694">
    <property type="entry name" value="DNA_helicase_DnaB-like_C"/>
</dbReference>
<dbReference type="RefSeq" id="WP_184314034.1">
    <property type="nucleotide sequence ID" value="NZ_JACHEN010000063.1"/>
</dbReference>
<keyword evidence="2" id="KW-0378">Hydrolase</keyword>
<dbReference type="Pfam" id="PF03796">
    <property type="entry name" value="DnaB_C"/>
    <property type="match status" value="1"/>
</dbReference>
<dbReference type="Gene3D" id="3.40.1360.10">
    <property type="match status" value="1"/>
</dbReference>
<dbReference type="EC" id="3.6.4.12" evidence="2"/>
<dbReference type="GO" id="GO:0016787">
    <property type="term" value="F:hydrolase activity"/>
    <property type="evidence" value="ECO:0007669"/>
    <property type="project" value="UniProtKB-KW"/>
</dbReference>
<dbReference type="CDD" id="cd01029">
    <property type="entry name" value="TOPRIM_primases"/>
    <property type="match status" value="1"/>
</dbReference>
<name>A0A841L7I2_9FIRM</name>
<feature type="domain" description="SF4 helicase" evidence="1">
    <location>
        <begin position="325"/>
        <end position="605"/>
    </location>
</feature>
<organism evidence="2 3">
    <name type="scientific">Anaerosolibacter carboniphilus</name>
    <dbReference type="NCBI Taxonomy" id="1417629"/>
    <lineage>
        <taxon>Bacteria</taxon>
        <taxon>Bacillati</taxon>
        <taxon>Bacillota</taxon>
        <taxon>Clostridia</taxon>
        <taxon>Peptostreptococcales</taxon>
        <taxon>Thermotaleaceae</taxon>
        <taxon>Anaerosolibacter</taxon>
    </lineage>
</organism>
<proteinExistence type="predicted"/>